<keyword evidence="3" id="KW-1185">Reference proteome</keyword>
<dbReference type="Proteomes" id="UP000655225">
    <property type="component" value="Unassembled WGS sequence"/>
</dbReference>
<evidence type="ECO:0000256" key="1">
    <source>
        <dbReference type="SAM" id="MobiDB-lite"/>
    </source>
</evidence>
<accession>A0A835DGV3</accession>
<evidence type="ECO:0000313" key="2">
    <source>
        <dbReference type="EMBL" id="KAF8403908.1"/>
    </source>
</evidence>
<protein>
    <submittedName>
        <fullName evidence="2">Uncharacterized protein</fullName>
    </submittedName>
</protein>
<organism evidence="2 3">
    <name type="scientific">Tetracentron sinense</name>
    <name type="common">Spur-leaf</name>
    <dbReference type="NCBI Taxonomy" id="13715"/>
    <lineage>
        <taxon>Eukaryota</taxon>
        <taxon>Viridiplantae</taxon>
        <taxon>Streptophyta</taxon>
        <taxon>Embryophyta</taxon>
        <taxon>Tracheophyta</taxon>
        <taxon>Spermatophyta</taxon>
        <taxon>Magnoliopsida</taxon>
        <taxon>Trochodendrales</taxon>
        <taxon>Trochodendraceae</taxon>
        <taxon>Tetracentron</taxon>
    </lineage>
</organism>
<gene>
    <name evidence="2" type="ORF">HHK36_012014</name>
</gene>
<dbReference type="EMBL" id="JABCRI010000007">
    <property type="protein sequence ID" value="KAF8403908.1"/>
    <property type="molecule type" value="Genomic_DNA"/>
</dbReference>
<name>A0A835DGV3_TETSI</name>
<evidence type="ECO:0000313" key="3">
    <source>
        <dbReference type="Proteomes" id="UP000655225"/>
    </source>
</evidence>
<comment type="caution">
    <text evidence="2">The sequence shown here is derived from an EMBL/GenBank/DDBJ whole genome shotgun (WGS) entry which is preliminary data.</text>
</comment>
<dbReference type="AlphaFoldDB" id="A0A835DGV3"/>
<feature type="region of interest" description="Disordered" evidence="1">
    <location>
        <begin position="1"/>
        <end position="22"/>
    </location>
</feature>
<proteinExistence type="predicted"/>
<reference evidence="2 3" key="1">
    <citation type="submission" date="2020-04" db="EMBL/GenBank/DDBJ databases">
        <title>Plant Genome Project.</title>
        <authorList>
            <person name="Zhang R.-G."/>
        </authorList>
    </citation>
    <scope>NUCLEOTIDE SEQUENCE [LARGE SCALE GENOMIC DNA]</scope>
    <source>
        <strain evidence="2">YNK0</strain>
        <tissue evidence="2">Leaf</tissue>
    </source>
</reference>
<sequence>MTSQTEKLMARDSRSGSLPPCPRMMEREIVWWGATNKSMREEASNARSMVGGGGENVRRMEECSEPATLGIADCIRSMLENVKRLQAISKQQGQLLEKLSNMLTVGSPNYIGEEQN</sequence>